<keyword evidence="1" id="KW-0812">Transmembrane</keyword>
<reference evidence="2 3" key="1">
    <citation type="submission" date="2020-08" db="EMBL/GenBank/DDBJ databases">
        <title>Sequencing the genomes of 1000 actinobacteria strains.</title>
        <authorList>
            <person name="Klenk H.-P."/>
        </authorList>
    </citation>
    <scope>NUCLEOTIDE SEQUENCE [LARGE SCALE GENOMIC DNA]</scope>
    <source>
        <strain evidence="2 3">DSM 43851</strain>
    </source>
</reference>
<accession>A0A7W9KNN1</accession>
<sequence>MAMFSGITVTDIVSSAFPLILGYFFGQAGGRSAGGS</sequence>
<feature type="transmembrane region" description="Helical" evidence="1">
    <location>
        <begin position="6"/>
        <end position="26"/>
    </location>
</feature>
<organism evidence="2 3">
    <name type="scientific">Kutzneria kofuensis</name>
    <dbReference type="NCBI Taxonomy" id="103725"/>
    <lineage>
        <taxon>Bacteria</taxon>
        <taxon>Bacillati</taxon>
        <taxon>Actinomycetota</taxon>
        <taxon>Actinomycetes</taxon>
        <taxon>Pseudonocardiales</taxon>
        <taxon>Pseudonocardiaceae</taxon>
        <taxon>Kutzneria</taxon>
    </lineage>
</organism>
<comment type="caution">
    <text evidence="2">The sequence shown here is derived from an EMBL/GenBank/DDBJ whole genome shotgun (WGS) entry which is preliminary data.</text>
</comment>
<proteinExistence type="predicted"/>
<name>A0A7W9KNN1_9PSEU</name>
<dbReference type="EMBL" id="JACHIR010000001">
    <property type="protein sequence ID" value="MBB5895623.1"/>
    <property type="molecule type" value="Genomic_DNA"/>
</dbReference>
<evidence type="ECO:0000313" key="3">
    <source>
        <dbReference type="Proteomes" id="UP000585638"/>
    </source>
</evidence>
<keyword evidence="3" id="KW-1185">Reference proteome</keyword>
<gene>
    <name evidence="2" type="ORF">BJ998_006819</name>
</gene>
<keyword evidence="1" id="KW-0472">Membrane</keyword>
<dbReference type="AlphaFoldDB" id="A0A7W9KNN1"/>
<keyword evidence="1" id="KW-1133">Transmembrane helix</keyword>
<dbReference type="Proteomes" id="UP000585638">
    <property type="component" value="Unassembled WGS sequence"/>
</dbReference>
<protein>
    <submittedName>
        <fullName evidence="2">Uncharacterized protein</fullName>
    </submittedName>
</protein>
<evidence type="ECO:0000256" key="1">
    <source>
        <dbReference type="SAM" id="Phobius"/>
    </source>
</evidence>
<evidence type="ECO:0000313" key="2">
    <source>
        <dbReference type="EMBL" id="MBB5895623.1"/>
    </source>
</evidence>